<sequence>MRCQGAPGDIGKSSVALDGRREDEKQSSTGGCGDLFCCGYGTRALLRLRPRRLSALDGWRAEEDGGALEVSFRVVRLALSAPVSGR</sequence>
<evidence type="ECO:0000313" key="4">
    <source>
        <dbReference type="WBParaSite" id="HPBE_0001528501-mRNA-1"/>
    </source>
</evidence>
<keyword evidence="3" id="KW-1185">Reference proteome</keyword>
<dbReference type="WBParaSite" id="HPBE_0001528501-mRNA-1">
    <property type="protein sequence ID" value="HPBE_0001528501-mRNA-1"/>
    <property type="gene ID" value="HPBE_0001528501"/>
</dbReference>
<accession>A0A183G208</accession>
<protein>
    <submittedName>
        <fullName evidence="2 4">Uncharacterized protein</fullName>
    </submittedName>
</protein>
<organism evidence="3 4">
    <name type="scientific">Heligmosomoides polygyrus</name>
    <name type="common">Parasitic roundworm</name>
    <dbReference type="NCBI Taxonomy" id="6339"/>
    <lineage>
        <taxon>Eukaryota</taxon>
        <taxon>Metazoa</taxon>
        <taxon>Ecdysozoa</taxon>
        <taxon>Nematoda</taxon>
        <taxon>Chromadorea</taxon>
        <taxon>Rhabditida</taxon>
        <taxon>Rhabditina</taxon>
        <taxon>Rhabditomorpha</taxon>
        <taxon>Strongyloidea</taxon>
        <taxon>Heligmosomidae</taxon>
        <taxon>Heligmosomoides</taxon>
    </lineage>
</organism>
<reference evidence="2 3" key="1">
    <citation type="submission" date="2018-11" db="EMBL/GenBank/DDBJ databases">
        <authorList>
            <consortium name="Pathogen Informatics"/>
        </authorList>
    </citation>
    <scope>NUCLEOTIDE SEQUENCE [LARGE SCALE GENOMIC DNA]</scope>
</reference>
<proteinExistence type="predicted"/>
<evidence type="ECO:0000313" key="2">
    <source>
        <dbReference type="EMBL" id="VDP02320.1"/>
    </source>
</evidence>
<accession>A0A3P8AF67</accession>
<reference evidence="4" key="2">
    <citation type="submission" date="2019-09" db="UniProtKB">
        <authorList>
            <consortium name="WormBaseParasite"/>
        </authorList>
    </citation>
    <scope>IDENTIFICATION</scope>
</reference>
<dbReference type="Proteomes" id="UP000050761">
    <property type="component" value="Unassembled WGS sequence"/>
</dbReference>
<gene>
    <name evidence="2" type="ORF">HPBE_LOCUS15284</name>
</gene>
<dbReference type="EMBL" id="UZAH01028780">
    <property type="protein sequence ID" value="VDP02320.1"/>
    <property type="molecule type" value="Genomic_DNA"/>
</dbReference>
<feature type="region of interest" description="Disordered" evidence="1">
    <location>
        <begin position="1"/>
        <end position="32"/>
    </location>
</feature>
<name>A0A183G208_HELPZ</name>
<evidence type="ECO:0000313" key="3">
    <source>
        <dbReference type="Proteomes" id="UP000050761"/>
    </source>
</evidence>
<evidence type="ECO:0000256" key="1">
    <source>
        <dbReference type="SAM" id="MobiDB-lite"/>
    </source>
</evidence>
<dbReference type="AlphaFoldDB" id="A0A183G208"/>